<sequence length="41" mass="4403">MTRIRLPVAVATAAASALMPAGLADALTYLVIRMRAQRRCC</sequence>
<dbReference type="Proteomes" id="UP000198824">
    <property type="component" value="Unassembled WGS sequence"/>
</dbReference>
<evidence type="ECO:0000313" key="1">
    <source>
        <dbReference type="EMBL" id="SFR82014.1"/>
    </source>
</evidence>
<protein>
    <submittedName>
        <fullName evidence="1">Uncharacterized protein</fullName>
    </submittedName>
</protein>
<dbReference type="AlphaFoldDB" id="A0A1I6JSP2"/>
<reference evidence="1 2" key="1">
    <citation type="submission" date="2016-10" db="EMBL/GenBank/DDBJ databases">
        <authorList>
            <person name="de Groot N.N."/>
        </authorList>
    </citation>
    <scope>NUCLEOTIDE SEQUENCE [LARGE SCALE GENOMIC DNA]</scope>
    <source>
        <strain evidence="1 2">S5-249</strain>
    </source>
</reference>
<proteinExistence type="predicted"/>
<dbReference type="RefSeq" id="WP_278247388.1">
    <property type="nucleotide sequence ID" value="NZ_FOZG01000001.1"/>
</dbReference>
<dbReference type="EMBL" id="FOZG01000001">
    <property type="protein sequence ID" value="SFR82014.1"/>
    <property type="molecule type" value="Genomic_DNA"/>
</dbReference>
<accession>A0A1I6JSP2</accession>
<dbReference type="STRING" id="1166337.SAMN05192580_0799"/>
<organism evidence="1 2">
    <name type="scientific">Sphingomonas jatrophae</name>
    <dbReference type="NCBI Taxonomy" id="1166337"/>
    <lineage>
        <taxon>Bacteria</taxon>
        <taxon>Pseudomonadati</taxon>
        <taxon>Pseudomonadota</taxon>
        <taxon>Alphaproteobacteria</taxon>
        <taxon>Sphingomonadales</taxon>
        <taxon>Sphingomonadaceae</taxon>
        <taxon>Sphingomonas</taxon>
    </lineage>
</organism>
<keyword evidence="2" id="KW-1185">Reference proteome</keyword>
<name>A0A1I6JSP2_9SPHN</name>
<evidence type="ECO:0000313" key="2">
    <source>
        <dbReference type="Proteomes" id="UP000198824"/>
    </source>
</evidence>
<gene>
    <name evidence="1" type="ORF">SAMN05192580_0799</name>
</gene>